<dbReference type="InterPro" id="IPR001509">
    <property type="entry name" value="Epimerase_deHydtase"/>
</dbReference>
<dbReference type="Pfam" id="PF01370">
    <property type="entry name" value="Epimerase"/>
    <property type="match status" value="1"/>
</dbReference>
<protein>
    <submittedName>
        <fullName evidence="2">NAD-dependent epimerase/dehydratase</fullName>
    </submittedName>
</protein>
<dbReference type="CDD" id="cd05271">
    <property type="entry name" value="NDUFA9_like_SDR_a"/>
    <property type="match status" value="1"/>
</dbReference>
<dbReference type="RefSeq" id="WP_045751633.1">
    <property type="nucleotide sequence ID" value="NZ_LN794158.1"/>
</dbReference>
<dbReference type="OrthoDB" id="5292533at2"/>
<proteinExistence type="predicted"/>
<feature type="domain" description="NAD-dependent epimerase/dehydratase" evidence="1">
    <location>
        <begin position="4"/>
        <end position="210"/>
    </location>
</feature>
<gene>
    <name evidence="2" type="ORF">BN1209_1521</name>
</gene>
<dbReference type="PANTHER" id="PTHR12126:SF11">
    <property type="entry name" value="NADH DEHYDROGENASE [UBIQUINONE] 1 ALPHA SUBCOMPLEX SUBUNIT 9, MITOCHONDRIAL"/>
    <property type="match status" value="1"/>
</dbReference>
<dbReference type="EMBL" id="LN794158">
    <property type="protein sequence ID" value="CEN56558.1"/>
    <property type="molecule type" value="Genomic_DNA"/>
</dbReference>
<dbReference type="InterPro" id="IPR051207">
    <property type="entry name" value="ComplexI_NDUFA9_subunit"/>
</dbReference>
<dbReference type="Proteomes" id="UP000056322">
    <property type="component" value="Chromosome 1"/>
</dbReference>
<dbReference type="InterPro" id="IPR036291">
    <property type="entry name" value="NAD(P)-bd_dom_sf"/>
</dbReference>
<dbReference type="AlphaFoldDB" id="A0A0B7J1D4"/>
<evidence type="ECO:0000313" key="3">
    <source>
        <dbReference type="Proteomes" id="UP000056322"/>
    </source>
</evidence>
<evidence type="ECO:0000313" key="2">
    <source>
        <dbReference type="EMBL" id="CEN56558.1"/>
    </source>
</evidence>
<organism evidence="2 3">
    <name type="scientific">Candidatus Methylopumilus turicensis</name>
    <dbReference type="NCBI Taxonomy" id="1581680"/>
    <lineage>
        <taxon>Bacteria</taxon>
        <taxon>Pseudomonadati</taxon>
        <taxon>Pseudomonadota</taxon>
        <taxon>Betaproteobacteria</taxon>
        <taxon>Nitrosomonadales</taxon>
        <taxon>Methylophilaceae</taxon>
        <taxon>Candidatus Methylopumilus</taxon>
    </lineage>
</organism>
<dbReference type="PANTHER" id="PTHR12126">
    <property type="entry name" value="NADH-UBIQUINONE OXIDOREDUCTASE 39 KDA SUBUNIT-RELATED"/>
    <property type="match status" value="1"/>
</dbReference>
<evidence type="ECO:0000259" key="1">
    <source>
        <dbReference type="Pfam" id="PF01370"/>
    </source>
</evidence>
<dbReference type="HOGENOM" id="CLU_007383_6_5_4"/>
<dbReference type="Gene3D" id="3.40.50.720">
    <property type="entry name" value="NAD(P)-binding Rossmann-like Domain"/>
    <property type="match status" value="1"/>
</dbReference>
<reference evidence="3" key="1">
    <citation type="submission" date="2014-12" db="EMBL/GenBank/DDBJ databases">
        <authorList>
            <person name="Salcher M.M."/>
        </authorList>
    </citation>
    <scope>NUCLEOTIDE SEQUENCE [LARGE SCALE GENOMIC DNA]</scope>
    <source>
        <strain evidence="3">MMS-10A-171</strain>
    </source>
</reference>
<name>A0A0B7J1D4_9PROT</name>
<keyword evidence="3" id="KW-1185">Reference proteome</keyword>
<sequence>MKQVCVLGGSGFVGSAIVRQLSLAGHGVKVLTRRRETSKHLILLANVDVVECDVMDDAALANALKGSDAVINLIGILHNSKKASFNAIHALLPARLAKLCSKLGIKRLVHMSALQASQQAPSAYLKSKAEGEAAVLRANKNLDITVFRPSIIFGRGDGFINLFATLVKILPVILLAKPNAKFQPIYVEDVAKAFVTSLYNIDTYGKAYDLGGPKIYTLRQLVTYVANTLGKKRPIIGLNNMLSYLQAFAMELLPVKLMTRDNVRSMEVDSICVTSFPACLGFQPVALETIVPDYLSDDNPRNAYNRFRTRAGR</sequence>
<dbReference type="KEGG" id="mbac:BN1209_1521"/>
<dbReference type="STRING" id="1581680.BN1209_1521"/>
<dbReference type="SUPFAM" id="SSF51735">
    <property type="entry name" value="NAD(P)-binding Rossmann-fold domains"/>
    <property type="match status" value="1"/>
</dbReference>
<accession>A0A0B7J1D4</accession>
<dbReference type="GO" id="GO:0044877">
    <property type="term" value="F:protein-containing complex binding"/>
    <property type="evidence" value="ECO:0007669"/>
    <property type="project" value="TreeGrafter"/>
</dbReference>